<organism evidence="2">
    <name type="scientific">viral metagenome</name>
    <dbReference type="NCBI Taxonomy" id="1070528"/>
    <lineage>
        <taxon>unclassified sequences</taxon>
        <taxon>metagenomes</taxon>
        <taxon>organismal metagenomes</taxon>
    </lineage>
</organism>
<keyword evidence="1" id="KW-0175">Coiled coil</keyword>
<reference evidence="2" key="1">
    <citation type="journal article" date="2020" name="Nature">
        <title>Giant virus diversity and host interactions through global metagenomics.</title>
        <authorList>
            <person name="Schulz F."/>
            <person name="Roux S."/>
            <person name="Paez-Espino D."/>
            <person name="Jungbluth S."/>
            <person name="Walsh D.A."/>
            <person name="Denef V.J."/>
            <person name="McMahon K.D."/>
            <person name="Konstantinidis K.T."/>
            <person name="Eloe-Fadrosh E.A."/>
            <person name="Kyrpides N.C."/>
            <person name="Woyke T."/>
        </authorList>
    </citation>
    <scope>NUCLEOTIDE SEQUENCE</scope>
    <source>
        <strain evidence="2">GVMAG-M-3300009155-2</strain>
    </source>
</reference>
<protein>
    <submittedName>
        <fullName evidence="2">Uncharacterized protein</fullName>
    </submittedName>
</protein>
<evidence type="ECO:0000313" key="2">
    <source>
        <dbReference type="EMBL" id="QHT31103.1"/>
    </source>
</evidence>
<dbReference type="AlphaFoldDB" id="A0A6C0ERF1"/>
<name>A0A6C0ERF1_9ZZZZ</name>
<evidence type="ECO:0000256" key="1">
    <source>
        <dbReference type="SAM" id="Coils"/>
    </source>
</evidence>
<proteinExistence type="predicted"/>
<sequence length="432" mass="50372">MSHKTIDINPSLFKIGLSKTKKNKDRKIQQISKPLISPNILKNKLLKRIKEHKIRETSNLENNKPKISDNYSDKITTSPQLVDLYSYTDEFNDSISYLENLSKQKKINDEKDKYNKYKEKKLMELEKKTLKNYNSINYSTPYVNIDLPEELKEPFIHSEKLNTNGDPIHLTYNKDNVPYGILKGGTKPTYRDWTKTQKNLIVTNPQNSLVLQNNIRSNTISEREQRLNALKNKITQKQMTESQENNNLENKIISGNDIYNKENSLLNTNAYDNITNNFNKESDDRESIDIIMTQNLIQPPVNNKFNDEINKSNTQQNLQKNHTYISKNRMIKKTIRRKYTLGKSNIKRKVSILLKDRNTRKNVLGAIKDLKNKSINDIKTYLRDHNLIKIGSSAPNDVIRKMYEQSMLAGEITNNSTDILLHNLMKDHSKEL</sequence>
<dbReference type="EMBL" id="MN738915">
    <property type="protein sequence ID" value="QHT31103.1"/>
    <property type="molecule type" value="Genomic_DNA"/>
</dbReference>
<accession>A0A6C0ERF1</accession>
<feature type="coiled-coil region" evidence="1">
    <location>
        <begin position="220"/>
        <end position="251"/>
    </location>
</feature>